<protein>
    <submittedName>
        <fullName evidence="1">Uncharacterized protein</fullName>
    </submittedName>
</protein>
<name>A0A6B9SWU0_9CAUD</name>
<evidence type="ECO:0000313" key="1">
    <source>
        <dbReference type="EMBL" id="QHJ75349.1"/>
    </source>
</evidence>
<reference evidence="1 2" key="1">
    <citation type="submission" date="2019-12" db="EMBL/GenBank/DDBJ databases">
        <title>The first sequenced Sphaerotilus natans bacteriophage genome is one of a kind - characterization and potential to control this filamentous bacterium in WWTP.</title>
        <authorList>
            <person name="Ferreira R."/>
            <person name="Amado R."/>
            <person name="Padrao J."/>
            <person name="Ferreira V."/>
            <person name="Dias N.M."/>
            <person name="Melo L.D.R."/>
            <person name="Azeredo J."/>
            <person name="Santos S.B."/>
            <person name="Nicolau A."/>
        </authorList>
    </citation>
    <scope>NUCLEOTIDE SEQUENCE [LARGE SCALE GENOMIC DNA]</scope>
</reference>
<keyword evidence="2" id="KW-1185">Reference proteome</keyword>
<proteinExistence type="predicted"/>
<accession>A0A6B9SWU0</accession>
<sequence>MSGWWKPLSFTEGRAAQGQPIIVPGTQLLGRQPVALQAGKTYRFSTRNIDGTGKVLEIDHTLSMPVNLQYNAPNGDRRITRFSPVEFLYLKEVE</sequence>
<evidence type="ECO:0000313" key="2">
    <source>
        <dbReference type="Proteomes" id="UP000464416"/>
    </source>
</evidence>
<dbReference type="EMBL" id="MN844877">
    <property type="protein sequence ID" value="QHJ75349.1"/>
    <property type="molecule type" value="Genomic_DNA"/>
</dbReference>
<organism evidence="1 2">
    <name type="scientific">Sphaerotilus phage vB_SnaP-R1</name>
    <dbReference type="NCBI Taxonomy" id="2696336"/>
    <lineage>
        <taxon>Viruses</taxon>
        <taxon>Duplodnaviria</taxon>
        <taxon>Heunggongvirae</taxon>
        <taxon>Uroviricota</taxon>
        <taxon>Caudoviricetes</taxon>
        <taxon>Autographivirales</taxon>
        <taxon>Autoscriptoviridae</taxon>
        <taxon>Natansvirus</taxon>
        <taxon>Natansvirus SnaPR1</taxon>
    </lineage>
</organism>
<dbReference type="Proteomes" id="UP000464416">
    <property type="component" value="Segment"/>
</dbReference>
<gene>
    <name evidence="1" type="ORF">SnaR1_gp6</name>
</gene>